<protein>
    <submittedName>
        <fullName evidence="1">Uncharacterized protein</fullName>
    </submittedName>
</protein>
<name>X1GVY9_9ZZZZ</name>
<proteinExistence type="predicted"/>
<feature type="non-terminal residue" evidence="1">
    <location>
        <position position="1"/>
    </location>
</feature>
<evidence type="ECO:0000313" key="1">
    <source>
        <dbReference type="EMBL" id="GAH61337.1"/>
    </source>
</evidence>
<reference evidence="1" key="1">
    <citation type="journal article" date="2014" name="Front. Microbiol.">
        <title>High frequency of phylogenetically diverse reductive dehalogenase-homologous genes in deep subseafloor sedimentary metagenomes.</title>
        <authorList>
            <person name="Kawai M."/>
            <person name="Futagami T."/>
            <person name="Toyoda A."/>
            <person name="Takaki Y."/>
            <person name="Nishi S."/>
            <person name="Hori S."/>
            <person name="Arai W."/>
            <person name="Tsubouchi T."/>
            <person name="Morono Y."/>
            <person name="Uchiyama I."/>
            <person name="Ito T."/>
            <person name="Fujiyama A."/>
            <person name="Inagaki F."/>
            <person name="Takami H."/>
        </authorList>
    </citation>
    <scope>NUCLEOTIDE SEQUENCE</scope>
    <source>
        <strain evidence="1">Expedition CK06-06</strain>
    </source>
</reference>
<comment type="caution">
    <text evidence="1">The sequence shown here is derived from an EMBL/GenBank/DDBJ whole genome shotgun (WGS) entry which is preliminary data.</text>
</comment>
<accession>X1GVY9</accession>
<dbReference type="EMBL" id="BARU01020259">
    <property type="protein sequence ID" value="GAH61337.1"/>
    <property type="molecule type" value="Genomic_DNA"/>
</dbReference>
<dbReference type="AlphaFoldDB" id="X1GVY9"/>
<organism evidence="1">
    <name type="scientific">marine sediment metagenome</name>
    <dbReference type="NCBI Taxonomy" id="412755"/>
    <lineage>
        <taxon>unclassified sequences</taxon>
        <taxon>metagenomes</taxon>
        <taxon>ecological metagenomes</taxon>
    </lineage>
</organism>
<gene>
    <name evidence="1" type="ORF">S03H2_33292</name>
</gene>
<sequence>LLLHDNPGMPIRCMPCAFADMATQEGTIADLTPAQLEEIEEGLRARKN</sequence>